<dbReference type="EMBL" id="JRES01000655">
    <property type="protein sequence ID" value="KNC29545.1"/>
    <property type="molecule type" value="Genomic_DNA"/>
</dbReference>
<dbReference type="InterPro" id="IPR036513">
    <property type="entry name" value="STAS_dom_sf"/>
</dbReference>
<dbReference type="Gene3D" id="3.30.750.24">
    <property type="entry name" value="STAS domain"/>
    <property type="match status" value="1"/>
</dbReference>
<evidence type="ECO:0000256" key="4">
    <source>
        <dbReference type="ARBA" id="ARBA00023136"/>
    </source>
</evidence>
<dbReference type="AlphaFoldDB" id="A0A0L0CBE7"/>
<evidence type="ECO:0000256" key="8">
    <source>
        <dbReference type="SAM" id="Phobius"/>
    </source>
</evidence>
<dbReference type="InterPro" id="IPR019734">
    <property type="entry name" value="TPR_rpt"/>
</dbReference>
<dbReference type="Pfam" id="PF00254">
    <property type="entry name" value="FKBP_C"/>
    <property type="match status" value="1"/>
</dbReference>
<feature type="transmembrane region" description="Helical" evidence="8">
    <location>
        <begin position="508"/>
        <end position="528"/>
    </location>
</feature>
<dbReference type="GO" id="GO:0016020">
    <property type="term" value="C:membrane"/>
    <property type="evidence" value="ECO:0007669"/>
    <property type="project" value="UniProtKB-SubCell"/>
</dbReference>
<feature type="domain" description="STAS" evidence="10">
    <location>
        <begin position="861"/>
        <end position="921"/>
    </location>
</feature>
<dbReference type="EC" id="5.2.1.8" evidence="5"/>
<feature type="repeat" description="TPR" evidence="6">
    <location>
        <begin position="293"/>
        <end position="326"/>
    </location>
</feature>
<dbReference type="GO" id="GO:0055085">
    <property type="term" value="P:transmembrane transport"/>
    <property type="evidence" value="ECO:0007669"/>
    <property type="project" value="InterPro"/>
</dbReference>
<sequence length="981" mass="108411">MDAEKSSNSSFEDLSNLNEADMKAASEALLDKERQAGSEATEASAPAVDSDSDSGAPASVGDEEPCDVLGNGQLIKRVIKKSKVEKKPQRGELVTISFTGKLDDGTVVEKEENYQVHVGDYEVVQGLDMVVPLMNIGEVAEVKVDPRFAYGSLGLKNDKEPALSIPPEATITYEVHLIDSKYEDFADLKSFDIRKKYGTRKKERANFWYNRSEFSTAIQLYRRALEYLDNRDGDPDAEFDKEDIELSNSELQTLLDDRLIVYNNLAMAQIKISAFDAALKSVEHVLRCQPNNSKALYRKGRILEGKGDTKGAISLLQKAATLEPESRAIQQDLAKLIIKARREEHNEKEMYQKMLGQAKKLEQKNKQPQKQQTVESSKRTSVNTSTSSDIDGNLYKEKLPNVGSALKVAAKDCCSISRKFPIISWLPKYEKSFLISDFIAGFTVGLTMIPQGIAYGVVAGLEPQYGLYSAFMGSFMYIIFGSCKDVTIATTAIMALMVHPYASISPEYAAMIAFFGGCIILTLGLLNLGVLVRFISIPVIIGFTTAAAITIGSAQINNIFGIKAPSNDLIPAWKHFFTHLNDIGWKDATLGLVTLAFLLVMKKVKDIPFGNRTFWKYLSLSRNSMAVIIGTFLAYILSRDGSQPFRVTGNVTAGLPPFKVPLSGAVINGTEVTLKEMMNTVGASFASIPLVSILEVVAIAKAFSKGRIVDASQEMIALGMCNIMGSFVSSMPVTGSFTRTAVNNASGVKTTLGGLVTGGLVLMALAFLTKAFYYIPKATLSAIIIAAMISLVEVEKIRDTWRSKKKDFVPFLVTLFICLFWSLEYGILCGIAANLSYILYSSARPQIWLYTYKLLDYEFGMVDVKQKLDFASAEYLKEKVVEFVNVHQKDNIRLIVVNGLEINSIDYTVAANIVSLREDLKVLNCDMICWNWNISSAGVVCRLNNKMRDMFKFHKTLEETIEEYLNTHSTNASEATLYSVT</sequence>
<dbReference type="Pfam" id="PF13181">
    <property type="entry name" value="TPR_8"/>
    <property type="match status" value="1"/>
</dbReference>
<feature type="transmembrane region" description="Helical" evidence="8">
    <location>
        <begin position="620"/>
        <end position="638"/>
    </location>
</feature>
<evidence type="ECO:0000313" key="11">
    <source>
        <dbReference type="EMBL" id="KNC29545.1"/>
    </source>
</evidence>
<dbReference type="SMART" id="SM00028">
    <property type="entry name" value="TPR"/>
    <property type="match status" value="3"/>
</dbReference>
<gene>
    <name evidence="11" type="ORF">FF38_11551</name>
</gene>
<keyword evidence="5" id="KW-0413">Isomerase</keyword>
<dbReference type="PROSITE" id="PS50005">
    <property type="entry name" value="TPR"/>
    <property type="match status" value="1"/>
</dbReference>
<dbReference type="Proteomes" id="UP000037069">
    <property type="component" value="Unassembled WGS sequence"/>
</dbReference>
<comment type="subcellular location">
    <subcellularLocation>
        <location evidence="1">Membrane</location>
        <topology evidence="1">Multi-pass membrane protein</topology>
    </subcellularLocation>
</comment>
<evidence type="ECO:0000259" key="9">
    <source>
        <dbReference type="PROSITE" id="PS50059"/>
    </source>
</evidence>
<accession>A0A0L0CBE7</accession>
<dbReference type="InterPro" id="IPR002645">
    <property type="entry name" value="STAS_dom"/>
</dbReference>
<dbReference type="PANTHER" id="PTHR11814">
    <property type="entry name" value="SULFATE TRANSPORTER"/>
    <property type="match status" value="1"/>
</dbReference>
<dbReference type="PROSITE" id="PS50801">
    <property type="entry name" value="STAS"/>
    <property type="match status" value="1"/>
</dbReference>
<evidence type="ECO:0000256" key="6">
    <source>
        <dbReference type="PROSITE-ProRule" id="PRU00339"/>
    </source>
</evidence>
<dbReference type="InterPro" id="IPR001902">
    <property type="entry name" value="SLC26A/SulP_fam"/>
</dbReference>
<dbReference type="Pfam" id="PF00916">
    <property type="entry name" value="Sulfate_transp"/>
    <property type="match status" value="1"/>
</dbReference>
<name>A0A0L0CBE7_LUCCU</name>
<feature type="transmembrane region" description="Helical" evidence="8">
    <location>
        <begin position="438"/>
        <end position="458"/>
    </location>
</feature>
<comment type="catalytic activity">
    <reaction evidence="5">
        <text>[protein]-peptidylproline (omega=180) = [protein]-peptidylproline (omega=0)</text>
        <dbReference type="Rhea" id="RHEA:16237"/>
        <dbReference type="Rhea" id="RHEA-COMP:10747"/>
        <dbReference type="Rhea" id="RHEA-COMP:10748"/>
        <dbReference type="ChEBI" id="CHEBI:83833"/>
        <dbReference type="ChEBI" id="CHEBI:83834"/>
        <dbReference type="EC" id="5.2.1.8"/>
    </reaction>
</comment>
<dbReference type="STRING" id="7375.A0A0L0CBE7"/>
<dbReference type="SUPFAM" id="SSF52091">
    <property type="entry name" value="SpoIIaa-like"/>
    <property type="match status" value="1"/>
</dbReference>
<feature type="compositionally biased region" description="Low complexity" evidence="7">
    <location>
        <begin position="43"/>
        <end position="60"/>
    </location>
</feature>
<keyword evidence="12" id="KW-1185">Reference proteome</keyword>
<dbReference type="PROSITE" id="PS50059">
    <property type="entry name" value="FKBP_PPIASE"/>
    <property type="match status" value="1"/>
</dbReference>
<keyword evidence="2 8" id="KW-0812">Transmembrane</keyword>
<feature type="region of interest" description="Disordered" evidence="7">
    <location>
        <begin position="1"/>
        <end position="67"/>
    </location>
</feature>
<feature type="region of interest" description="Disordered" evidence="7">
    <location>
        <begin position="360"/>
        <end position="389"/>
    </location>
</feature>
<dbReference type="FunFam" id="1.25.40.10:FF:000113">
    <property type="entry name" value="Peptidylprolyl isomerase"/>
    <property type="match status" value="1"/>
</dbReference>
<feature type="transmembrane region" description="Helical" evidence="8">
    <location>
        <begin position="583"/>
        <end position="600"/>
    </location>
</feature>
<reference evidence="11 12" key="1">
    <citation type="journal article" date="2015" name="Nat. Commun.">
        <title>Lucilia cuprina genome unlocks parasitic fly biology to underpin future interventions.</title>
        <authorList>
            <person name="Anstead C.A."/>
            <person name="Korhonen P.K."/>
            <person name="Young N.D."/>
            <person name="Hall R.S."/>
            <person name="Jex A.R."/>
            <person name="Murali S.C."/>
            <person name="Hughes D.S."/>
            <person name="Lee S.F."/>
            <person name="Perry T."/>
            <person name="Stroehlein A.J."/>
            <person name="Ansell B.R."/>
            <person name="Breugelmans B."/>
            <person name="Hofmann A."/>
            <person name="Qu J."/>
            <person name="Dugan S."/>
            <person name="Lee S.L."/>
            <person name="Chao H."/>
            <person name="Dinh H."/>
            <person name="Han Y."/>
            <person name="Doddapaneni H.V."/>
            <person name="Worley K.C."/>
            <person name="Muzny D.M."/>
            <person name="Ioannidis P."/>
            <person name="Waterhouse R.M."/>
            <person name="Zdobnov E.M."/>
            <person name="James P.J."/>
            <person name="Bagnall N.H."/>
            <person name="Kotze A.C."/>
            <person name="Gibbs R.A."/>
            <person name="Richards S."/>
            <person name="Batterham P."/>
            <person name="Gasser R.B."/>
        </authorList>
    </citation>
    <scope>NUCLEOTIDE SEQUENCE [LARGE SCALE GENOMIC DNA]</scope>
    <source>
        <strain evidence="11 12">LS</strain>
        <tissue evidence="11">Full body</tissue>
    </source>
</reference>
<dbReference type="Gene3D" id="3.10.50.40">
    <property type="match status" value="1"/>
</dbReference>
<feature type="compositionally biased region" description="Polar residues" evidence="7">
    <location>
        <begin position="1"/>
        <end position="18"/>
    </location>
</feature>
<dbReference type="InterPro" id="IPR001179">
    <property type="entry name" value="PPIase_FKBP_dom"/>
</dbReference>
<dbReference type="OrthoDB" id="288203at2759"/>
<evidence type="ECO:0000259" key="10">
    <source>
        <dbReference type="PROSITE" id="PS50801"/>
    </source>
</evidence>
<proteinExistence type="predicted"/>
<feature type="transmembrane region" description="Helical" evidence="8">
    <location>
        <begin position="535"/>
        <end position="556"/>
    </location>
</feature>
<evidence type="ECO:0000313" key="12">
    <source>
        <dbReference type="Proteomes" id="UP000037069"/>
    </source>
</evidence>
<feature type="transmembrane region" description="Helical" evidence="8">
    <location>
        <begin position="715"/>
        <end position="735"/>
    </location>
</feature>
<keyword evidence="4 8" id="KW-0472">Membrane</keyword>
<feature type="compositionally biased region" description="Polar residues" evidence="7">
    <location>
        <begin position="366"/>
        <end position="389"/>
    </location>
</feature>
<comment type="caution">
    <text evidence="11">The sequence shown here is derived from an EMBL/GenBank/DDBJ whole genome shotgun (WGS) entry which is preliminary data.</text>
</comment>
<evidence type="ECO:0000256" key="7">
    <source>
        <dbReference type="SAM" id="MobiDB-lite"/>
    </source>
</evidence>
<feature type="domain" description="PPIase FKBP-type" evidence="9">
    <location>
        <begin position="91"/>
        <end position="181"/>
    </location>
</feature>
<evidence type="ECO:0000256" key="3">
    <source>
        <dbReference type="ARBA" id="ARBA00022989"/>
    </source>
</evidence>
<feature type="transmembrane region" description="Helical" evidence="8">
    <location>
        <begin position="470"/>
        <end position="496"/>
    </location>
</feature>
<dbReference type="InterPro" id="IPR011547">
    <property type="entry name" value="SLC26A/SulP_dom"/>
</dbReference>
<keyword evidence="5" id="KW-0697">Rotamase</keyword>
<feature type="compositionally biased region" description="Basic and acidic residues" evidence="7">
    <location>
        <begin position="20"/>
        <end position="36"/>
    </location>
</feature>
<keyword evidence="6" id="KW-0802">TPR repeat</keyword>
<protein>
    <recommendedName>
        <fullName evidence="5">peptidylprolyl isomerase</fullName>
        <ecNumber evidence="5">5.2.1.8</ecNumber>
    </recommendedName>
</protein>
<dbReference type="SUPFAM" id="SSF54534">
    <property type="entry name" value="FKBP-like"/>
    <property type="match status" value="1"/>
</dbReference>
<organism evidence="11 12">
    <name type="scientific">Lucilia cuprina</name>
    <name type="common">Green bottle fly</name>
    <name type="synonym">Australian sheep blowfly</name>
    <dbReference type="NCBI Taxonomy" id="7375"/>
    <lineage>
        <taxon>Eukaryota</taxon>
        <taxon>Metazoa</taxon>
        <taxon>Ecdysozoa</taxon>
        <taxon>Arthropoda</taxon>
        <taxon>Hexapoda</taxon>
        <taxon>Insecta</taxon>
        <taxon>Pterygota</taxon>
        <taxon>Neoptera</taxon>
        <taxon>Endopterygota</taxon>
        <taxon>Diptera</taxon>
        <taxon>Brachycera</taxon>
        <taxon>Muscomorpha</taxon>
        <taxon>Oestroidea</taxon>
        <taxon>Calliphoridae</taxon>
        <taxon>Luciliinae</taxon>
        <taxon>Lucilia</taxon>
    </lineage>
</organism>
<dbReference type="InterPro" id="IPR046357">
    <property type="entry name" value="PPIase_dom_sf"/>
</dbReference>
<dbReference type="GO" id="GO:0003755">
    <property type="term" value="F:peptidyl-prolyl cis-trans isomerase activity"/>
    <property type="evidence" value="ECO:0007669"/>
    <property type="project" value="UniProtKB-KW"/>
</dbReference>
<dbReference type="SUPFAM" id="SSF48452">
    <property type="entry name" value="TPR-like"/>
    <property type="match status" value="1"/>
</dbReference>
<dbReference type="Gene3D" id="1.25.40.10">
    <property type="entry name" value="Tetratricopeptide repeat domain"/>
    <property type="match status" value="1"/>
</dbReference>
<evidence type="ECO:0000256" key="2">
    <source>
        <dbReference type="ARBA" id="ARBA00022692"/>
    </source>
</evidence>
<feature type="transmembrane region" description="Helical" evidence="8">
    <location>
        <begin position="812"/>
        <end position="840"/>
    </location>
</feature>
<feature type="transmembrane region" description="Helical" evidence="8">
    <location>
        <begin position="747"/>
        <end position="767"/>
    </location>
</feature>
<keyword evidence="3 8" id="KW-1133">Transmembrane helix</keyword>
<feature type="transmembrane region" description="Helical" evidence="8">
    <location>
        <begin position="681"/>
        <end position="703"/>
    </location>
</feature>
<evidence type="ECO:0000256" key="1">
    <source>
        <dbReference type="ARBA" id="ARBA00004141"/>
    </source>
</evidence>
<dbReference type="InterPro" id="IPR011990">
    <property type="entry name" value="TPR-like_helical_dom_sf"/>
</dbReference>
<evidence type="ECO:0000256" key="5">
    <source>
        <dbReference type="PROSITE-ProRule" id="PRU00277"/>
    </source>
</evidence>